<dbReference type="Proteomes" id="UP000243904">
    <property type="component" value="Chromosome I"/>
</dbReference>
<feature type="transmembrane region" description="Helical" evidence="1">
    <location>
        <begin position="350"/>
        <end position="367"/>
    </location>
</feature>
<dbReference type="RefSeq" id="WP_146686713.1">
    <property type="nucleotide sequence ID" value="NZ_LT629750.1"/>
</dbReference>
<feature type="transmembrane region" description="Helical" evidence="1">
    <location>
        <begin position="288"/>
        <end position="306"/>
    </location>
</feature>
<evidence type="ECO:0000313" key="3">
    <source>
        <dbReference type="Proteomes" id="UP000243904"/>
    </source>
</evidence>
<accession>A0A1H1QGW0</accession>
<dbReference type="EMBL" id="LT629750">
    <property type="protein sequence ID" value="SDS22119.1"/>
    <property type="molecule type" value="Genomic_DNA"/>
</dbReference>
<proteinExistence type="predicted"/>
<reference evidence="3" key="1">
    <citation type="submission" date="2016-10" db="EMBL/GenBank/DDBJ databases">
        <authorList>
            <person name="Varghese N."/>
            <person name="Submissions S."/>
        </authorList>
    </citation>
    <scope>NUCLEOTIDE SEQUENCE [LARGE SCALE GENOMIC DNA]</scope>
    <source>
        <strain evidence="3">GAS369</strain>
    </source>
</reference>
<keyword evidence="1" id="KW-0472">Membrane</keyword>
<keyword evidence="1" id="KW-0812">Transmembrane</keyword>
<feature type="transmembrane region" description="Helical" evidence="1">
    <location>
        <begin position="135"/>
        <end position="155"/>
    </location>
</feature>
<keyword evidence="3" id="KW-1185">Reference proteome</keyword>
<evidence type="ECO:0008006" key="4">
    <source>
        <dbReference type="Google" id="ProtNLM"/>
    </source>
</evidence>
<name>A0A1H1QGW0_9BRAD</name>
<feature type="transmembrane region" description="Helical" evidence="1">
    <location>
        <begin position="167"/>
        <end position="198"/>
    </location>
</feature>
<sequence length="557" mass="61117">MPSLRSTKTFTPLYAITILLVLLLAAHAPMTLNDGLFMDDWLVLKLRPDYVVDLDFLLNGAGHPIFFSYDYIANLTGNPVLLMKVLALAGIFCGAVCLLLAATRLNLLTRPEAVGFALIVWTYPGYQLWAGKANAVYVFSFGLFFVGAWLLTLAFSIKGIRHVLLRIATAMVFFLSFALNSTMVLYAFAMLGLLVAVWRDNDQEQSAIQRAFWSAWRCATGYPELVVLPLIYWGVLNIWFKRVGVYAGHYNAHLPTFPELMDGWSAFFLSGYRDVLTNVARAALDSRAPFILAALFIIIGFLLLRLDTKRSRLSEHPIALPLLLGPALFLALSLPYLIAGLRPAGNFYESRHLLMFGLPLALSLLAVKRLAEISIGEGAAFASVFGLGSILSIAMLWNGYVFMQARVLKQAALSSHLVSMAKPAATVFGVDDGFLDYPSRYSPSGIAEASGMLRLAWGDQPLFGFTMRAERPTILQEMEFLRTAEGSAFHNIDPSGPQATISFQPGPAAAPNAVLVRHYYACRLLARCDVSAFLMQLALVKIEVGPIAGVTPLDPSN</sequence>
<evidence type="ECO:0000313" key="2">
    <source>
        <dbReference type="EMBL" id="SDS22119.1"/>
    </source>
</evidence>
<feature type="transmembrane region" description="Helical" evidence="1">
    <location>
        <begin position="379"/>
        <end position="400"/>
    </location>
</feature>
<feature type="transmembrane region" description="Helical" evidence="1">
    <location>
        <begin position="81"/>
        <end position="101"/>
    </location>
</feature>
<feature type="transmembrane region" description="Helical" evidence="1">
    <location>
        <begin position="12"/>
        <end position="32"/>
    </location>
</feature>
<evidence type="ECO:0000256" key="1">
    <source>
        <dbReference type="SAM" id="Phobius"/>
    </source>
</evidence>
<keyword evidence="1" id="KW-1133">Transmembrane helix</keyword>
<feature type="transmembrane region" description="Helical" evidence="1">
    <location>
        <begin position="318"/>
        <end position="338"/>
    </location>
</feature>
<gene>
    <name evidence="2" type="ORF">SAMN05444158_1388</name>
</gene>
<dbReference type="AlphaFoldDB" id="A0A1H1QGW0"/>
<protein>
    <recommendedName>
        <fullName evidence="4">Glycosyltransferase RgtA/B/C/D-like domain-containing protein</fullName>
    </recommendedName>
</protein>
<organism evidence="2 3">
    <name type="scientific">Bradyrhizobium canariense</name>
    <dbReference type="NCBI Taxonomy" id="255045"/>
    <lineage>
        <taxon>Bacteria</taxon>
        <taxon>Pseudomonadati</taxon>
        <taxon>Pseudomonadota</taxon>
        <taxon>Alphaproteobacteria</taxon>
        <taxon>Hyphomicrobiales</taxon>
        <taxon>Nitrobacteraceae</taxon>
        <taxon>Bradyrhizobium</taxon>
    </lineage>
</organism>